<feature type="transmembrane region" description="Helical" evidence="1">
    <location>
        <begin position="167"/>
        <end position="186"/>
    </location>
</feature>
<dbReference type="PANTHER" id="PTHR37810">
    <property type="entry name" value="IMMUNITY PROTEIN SDPI"/>
    <property type="match status" value="1"/>
</dbReference>
<dbReference type="InterPro" id="IPR026272">
    <property type="entry name" value="SdpI"/>
</dbReference>
<dbReference type="RefSeq" id="WP_161816859.1">
    <property type="nucleotide sequence ID" value="NZ_JAACJS010000002.1"/>
</dbReference>
<dbReference type="Pfam" id="PF13630">
    <property type="entry name" value="SdpI"/>
    <property type="match status" value="1"/>
</dbReference>
<evidence type="ECO:0000313" key="3">
    <source>
        <dbReference type="EMBL" id="NCI48537.1"/>
    </source>
</evidence>
<dbReference type="InterPro" id="IPR012867">
    <property type="entry name" value="DUF1648"/>
</dbReference>
<feature type="transmembrane region" description="Helical" evidence="1">
    <location>
        <begin position="93"/>
        <end position="112"/>
    </location>
</feature>
<feature type="transmembrane region" description="Helical" evidence="1">
    <location>
        <begin position="53"/>
        <end position="72"/>
    </location>
</feature>
<keyword evidence="1" id="KW-0472">Membrane</keyword>
<proteinExistence type="predicted"/>
<feature type="transmembrane region" description="Helical" evidence="1">
    <location>
        <begin position="192"/>
        <end position="214"/>
    </location>
</feature>
<feature type="transmembrane region" description="Helical" evidence="1">
    <location>
        <begin position="118"/>
        <end position="137"/>
    </location>
</feature>
<evidence type="ECO:0000259" key="2">
    <source>
        <dbReference type="Pfam" id="PF07853"/>
    </source>
</evidence>
<dbReference type="Proteomes" id="UP000753802">
    <property type="component" value="Unassembled WGS sequence"/>
</dbReference>
<dbReference type="PANTHER" id="PTHR37810:SF5">
    <property type="entry name" value="IMMUNITY PROTEIN SDPI"/>
    <property type="match status" value="1"/>
</dbReference>
<name>A0ABW9ZS21_9BACT</name>
<dbReference type="PIRSF" id="PIRSF038959">
    <property type="entry name" value="SdpI"/>
    <property type="match status" value="1"/>
</dbReference>
<keyword evidence="1" id="KW-1133">Transmembrane helix</keyword>
<feature type="domain" description="DUF1648" evidence="2">
    <location>
        <begin position="14"/>
        <end position="55"/>
    </location>
</feature>
<sequence length="219" mass="24376">MKKFSTMATLLVLLIVAIPLVYAAIIYPGLPHTIPIHFGANGKPDGFGSKDNLWFSTGLLCVVALGVYFLMSALPKIDPKNKAGRSPDVYRKIAFVVVIFLTGINVTIVSSMKGDTLALNHFLLPLMGLFFAVLGNYMHSIKPNYFVGFRTPWTLESEDNWRKTHQLVSKIWVPGGLLITIATFFLPMELGIFVLLIVLIPMIAIPAVFSYRYYKKHGV</sequence>
<protein>
    <submittedName>
        <fullName evidence="3">DUF1648 domain-containing protein</fullName>
    </submittedName>
</protein>
<accession>A0ABW9ZS21</accession>
<reference evidence="3 4" key="1">
    <citation type="submission" date="2020-01" db="EMBL/GenBank/DDBJ databases">
        <title>Genome analysis.</title>
        <authorList>
            <person name="Wu S."/>
            <person name="Wang G."/>
        </authorList>
    </citation>
    <scope>NUCLEOTIDE SEQUENCE [LARGE SCALE GENOMIC DNA]</scope>
    <source>
        <strain evidence="3 4">SYL130</strain>
    </source>
</reference>
<dbReference type="Pfam" id="PF07853">
    <property type="entry name" value="DUF1648"/>
    <property type="match status" value="1"/>
</dbReference>
<evidence type="ECO:0000313" key="4">
    <source>
        <dbReference type="Proteomes" id="UP000753802"/>
    </source>
</evidence>
<dbReference type="InterPro" id="IPR025962">
    <property type="entry name" value="SdpI/YhfL"/>
</dbReference>
<keyword evidence="4" id="KW-1185">Reference proteome</keyword>
<gene>
    <name evidence="3" type="ORF">GWC95_01290</name>
</gene>
<comment type="caution">
    <text evidence="3">The sequence shown here is derived from an EMBL/GenBank/DDBJ whole genome shotgun (WGS) entry which is preliminary data.</text>
</comment>
<dbReference type="EMBL" id="JAACJS010000002">
    <property type="protein sequence ID" value="NCI48537.1"/>
    <property type="molecule type" value="Genomic_DNA"/>
</dbReference>
<organism evidence="3 4">
    <name type="scientific">Sediminibacterium roseum</name>
    <dbReference type="NCBI Taxonomy" id="1978412"/>
    <lineage>
        <taxon>Bacteria</taxon>
        <taxon>Pseudomonadati</taxon>
        <taxon>Bacteroidota</taxon>
        <taxon>Chitinophagia</taxon>
        <taxon>Chitinophagales</taxon>
        <taxon>Chitinophagaceae</taxon>
        <taxon>Sediminibacterium</taxon>
    </lineage>
</organism>
<keyword evidence="1" id="KW-0812">Transmembrane</keyword>
<evidence type="ECO:0000256" key="1">
    <source>
        <dbReference type="SAM" id="Phobius"/>
    </source>
</evidence>